<evidence type="ECO:0000256" key="1">
    <source>
        <dbReference type="SAM" id="MobiDB-lite"/>
    </source>
</evidence>
<feature type="compositionally biased region" description="Polar residues" evidence="1">
    <location>
        <begin position="237"/>
        <end position="251"/>
    </location>
</feature>
<feature type="compositionally biased region" description="Low complexity" evidence="1">
    <location>
        <begin position="1"/>
        <end position="26"/>
    </location>
</feature>
<proteinExistence type="predicted"/>
<gene>
    <name evidence="2" type="ORF">PSANT_00782</name>
</gene>
<dbReference type="AlphaFoldDB" id="A0A5C3FFJ1"/>
<name>A0A5C3FFJ1_PSEA2</name>
<feature type="compositionally biased region" description="Low complexity" evidence="1">
    <location>
        <begin position="463"/>
        <end position="474"/>
    </location>
</feature>
<sequence length="510" mass="54069">MSSSSLLFSTLTPASPSTSSSTSSSRSRPEYRRSSTFSGASIYSRDSWCSNAESEISVSSTTQGHISHEQKAFEQVVLASIATNAIFGSTSPRKNRSAGMRTSIDSARSWTSSGPSVRSPLTPEAPLSALRENEVAKTPMLATIALPPVEEMPKRRRPQLSRIVSDEVQYIGRSLDVPVSEDGHAERSVCIRRSASTASSASRNSNRYSRFSQAGGKDDLKLAMDELEQELARTMATLSATNSPASTVSVRSRSKAQRRPHTADKVMAVGSAKTYPTGLAQVAVGSSASMPSRSRFQRESWMSSSSNAHESEAIFFTNPIRFSASDLTLLAEGAEASKRSSVMSIQDECERPISTASSYSSLASRSALEDAGVPALVFDGRLSGSSTGSSVVSFQDASSRPGSLVVVPPVRTSSKRRPGTARAETAAGGIPKTGLYQLGKASRSTPSLVSRPPHEPLPPLPSLPAGLSQLLASAPAPPPRPTKSLARTPTSSHRNSPVPWTDKALPRIPC</sequence>
<feature type="region of interest" description="Disordered" evidence="1">
    <location>
        <begin position="237"/>
        <end position="263"/>
    </location>
</feature>
<evidence type="ECO:0000313" key="3">
    <source>
        <dbReference type="Proteomes" id="UP000325008"/>
    </source>
</evidence>
<comment type="caution">
    <text evidence="2">The sequence shown here is derived from an EMBL/GenBank/DDBJ whole genome shotgun (WGS) entry which is preliminary data.</text>
</comment>
<feature type="compositionally biased region" description="Polar residues" evidence="1">
    <location>
        <begin position="103"/>
        <end position="116"/>
    </location>
</feature>
<dbReference type="EMBL" id="OOIQ01000001">
    <property type="protein sequence ID" value="SPO43098.1"/>
    <property type="molecule type" value="Genomic_DNA"/>
</dbReference>
<feature type="region of interest" description="Disordered" evidence="1">
    <location>
        <begin position="389"/>
        <end position="510"/>
    </location>
</feature>
<feature type="region of interest" description="Disordered" evidence="1">
    <location>
        <begin position="192"/>
        <end position="213"/>
    </location>
</feature>
<accession>A0A5C3FFJ1</accession>
<reference evidence="2" key="1">
    <citation type="submission" date="2018-03" db="EMBL/GenBank/DDBJ databases">
        <authorList>
            <person name="Guldener U."/>
        </authorList>
    </citation>
    <scope>NUCLEOTIDE SEQUENCE [LARGE SCALE GENOMIC DNA]</scope>
    <source>
        <strain evidence="2">ATCC34888</strain>
    </source>
</reference>
<feature type="compositionally biased region" description="Low complexity" evidence="1">
    <location>
        <begin position="192"/>
        <end position="212"/>
    </location>
</feature>
<organism evidence="2 3">
    <name type="scientific">Pseudozyma antarctica</name>
    <name type="common">Yeast</name>
    <name type="synonym">Candida antarctica</name>
    <dbReference type="NCBI Taxonomy" id="84753"/>
    <lineage>
        <taxon>Eukaryota</taxon>
        <taxon>Fungi</taxon>
        <taxon>Dikarya</taxon>
        <taxon>Basidiomycota</taxon>
        <taxon>Ustilaginomycotina</taxon>
        <taxon>Ustilaginomycetes</taxon>
        <taxon>Ustilaginales</taxon>
        <taxon>Ustilaginaceae</taxon>
        <taxon>Moesziomyces</taxon>
    </lineage>
</organism>
<protein>
    <submittedName>
        <fullName evidence="2">Uncharacterized protein</fullName>
    </submittedName>
</protein>
<feature type="region of interest" description="Disordered" evidence="1">
    <location>
        <begin position="1"/>
        <end position="37"/>
    </location>
</feature>
<dbReference type="Proteomes" id="UP000325008">
    <property type="component" value="Unassembled WGS sequence"/>
</dbReference>
<evidence type="ECO:0000313" key="2">
    <source>
        <dbReference type="EMBL" id="SPO43098.1"/>
    </source>
</evidence>
<keyword evidence="3" id="KW-1185">Reference proteome</keyword>
<dbReference type="OrthoDB" id="2554046at2759"/>
<feature type="region of interest" description="Disordered" evidence="1">
    <location>
        <begin position="88"/>
        <end position="124"/>
    </location>
</feature>